<gene>
    <name evidence="1" type="ORF">WKW77_25810</name>
</gene>
<proteinExistence type="predicted"/>
<evidence type="ECO:0000313" key="2">
    <source>
        <dbReference type="Proteomes" id="UP001365846"/>
    </source>
</evidence>
<reference evidence="1 2" key="1">
    <citation type="submission" date="2024-03" db="EMBL/GenBank/DDBJ databases">
        <title>Novel species of the genus Variovorax.</title>
        <authorList>
            <person name="Liu Q."/>
            <person name="Xin Y.-H."/>
        </authorList>
    </citation>
    <scope>NUCLEOTIDE SEQUENCE [LARGE SCALE GENOMIC DNA]</scope>
    <source>
        <strain evidence="1 2">KACC 18899</strain>
    </source>
</reference>
<dbReference type="RefSeq" id="WP_340359746.1">
    <property type="nucleotide sequence ID" value="NZ_JBBKZU010000013.1"/>
</dbReference>
<evidence type="ECO:0000313" key="1">
    <source>
        <dbReference type="EMBL" id="MEJ8814520.1"/>
    </source>
</evidence>
<name>A0ABU8VNE3_9BURK</name>
<sequence>MPLKLLAQMGKEPLPTLVRKDDSKNKVLALKAAGLVYALESEDEDEMLVCLTDKGRRALEPTPGSPSH</sequence>
<protein>
    <submittedName>
        <fullName evidence="1">Uncharacterized protein</fullName>
    </submittedName>
</protein>
<dbReference type="Proteomes" id="UP001365846">
    <property type="component" value="Unassembled WGS sequence"/>
</dbReference>
<dbReference type="EMBL" id="JBBKZU010000013">
    <property type="protein sequence ID" value="MEJ8814520.1"/>
    <property type="molecule type" value="Genomic_DNA"/>
</dbReference>
<comment type="caution">
    <text evidence="1">The sequence shown here is derived from an EMBL/GenBank/DDBJ whole genome shotgun (WGS) entry which is preliminary data.</text>
</comment>
<accession>A0ABU8VNE3</accession>
<organism evidence="1 2">
    <name type="scientific">Variovorax ureilyticus</name>
    <dbReference type="NCBI Taxonomy" id="1836198"/>
    <lineage>
        <taxon>Bacteria</taxon>
        <taxon>Pseudomonadati</taxon>
        <taxon>Pseudomonadota</taxon>
        <taxon>Betaproteobacteria</taxon>
        <taxon>Burkholderiales</taxon>
        <taxon>Comamonadaceae</taxon>
        <taxon>Variovorax</taxon>
    </lineage>
</organism>
<keyword evidence="2" id="KW-1185">Reference proteome</keyword>